<dbReference type="OrthoDB" id="7063011at2"/>
<name>A0A4R6R6Q7_9BURK</name>
<evidence type="ECO:0008006" key="4">
    <source>
        <dbReference type="Google" id="ProtNLM"/>
    </source>
</evidence>
<organism evidence="2 3">
    <name type="scientific">Aquabacterium commune</name>
    <dbReference type="NCBI Taxonomy" id="70586"/>
    <lineage>
        <taxon>Bacteria</taxon>
        <taxon>Pseudomonadati</taxon>
        <taxon>Pseudomonadota</taxon>
        <taxon>Betaproteobacteria</taxon>
        <taxon>Burkholderiales</taxon>
        <taxon>Aquabacterium</taxon>
    </lineage>
</organism>
<feature type="signal peptide" evidence="1">
    <location>
        <begin position="1"/>
        <end position="31"/>
    </location>
</feature>
<dbReference type="EMBL" id="SNXW01000007">
    <property type="protein sequence ID" value="TDP81641.1"/>
    <property type="molecule type" value="Genomic_DNA"/>
</dbReference>
<evidence type="ECO:0000313" key="2">
    <source>
        <dbReference type="EMBL" id="TDP81641.1"/>
    </source>
</evidence>
<feature type="chain" id="PRO_5020702340" description="Secreted protein with PEP-CTERM sorting signal" evidence="1">
    <location>
        <begin position="32"/>
        <end position="235"/>
    </location>
</feature>
<protein>
    <recommendedName>
        <fullName evidence="4">Secreted protein with PEP-CTERM sorting signal</fullName>
    </recommendedName>
</protein>
<evidence type="ECO:0000256" key="1">
    <source>
        <dbReference type="SAM" id="SignalP"/>
    </source>
</evidence>
<sequence>MTRTHHLTVRGLMGLLSLSSWLALGTPAAHAADYSFNCISGNNAQSCADGQSRLSLQVTQAVGNQVDFTFRNLSVLGSSITEIYFDDGTLLGIASVIDSGDGVTFSQVGSANPANLPSGGNLSPAFVATQGFVVDTGNGGPGKGVENKLDGGTQEFVTIRFNLINGKNFADTLAALNGPLGDGNDLRVGVHARSFSNGTSESFVTATAVAEPDSGLLAIAALGVTGLLGARRRPR</sequence>
<reference evidence="2 3" key="1">
    <citation type="submission" date="2019-03" db="EMBL/GenBank/DDBJ databases">
        <title>Genomic Encyclopedia of Type Strains, Phase IV (KMG-IV): sequencing the most valuable type-strain genomes for metagenomic binning, comparative biology and taxonomic classification.</title>
        <authorList>
            <person name="Goeker M."/>
        </authorList>
    </citation>
    <scope>NUCLEOTIDE SEQUENCE [LARGE SCALE GENOMIC DNA]</scope>
    <source>
        <strain evidence="2 3">DSM 11901</strain>
    </source>
</reference>
<keyword evidence="3" id="KW-1185">Reference proteome</keyword>
<dbReference type="AlphaFoldDB" id="A0A4R6R6Q7"/>
<evidence type="ECO:0000313" key="3">
    <source>
        <dbReference type="Proteomes" id="UP000294593"/>
    </source>
</evidence>
<gene>
    <name evidence="2" type="ORF">EV672_10772</name>
</gene>
<keyword evidence="1" id="KW-0732">Signal</keyword>
<dbReference type="Proteomes" id="UP000294593">
    <property type="component" value="Unassembled WGS sequence"/>
</dbReference>
<proteinExistence type="predicted"/>
<comment type="caution">
    <text evidence="2">The sequence shown here is derived from an EMBL/GenBank/DDBJ whole genome shotgun (WGS) entry which is preliminary data.</text>
</comment>
<dbReference type="RefSeq" id="WP_133609758.1">
    <property type="nucleotide sequence ID" value="NZ_SNXW01000007.1"/>
</dbReference>
<accession>A0A4R6R6Q7</accession>